<gene>
    <name evidence="1" type="ORF">CMEL01_01339</name>
</gene>
<evidence type="ECO:0000313" key="1">
    <source>
        <dbReference type="EMBL" id="KAK1469572.1"/>
    </source>
</evidence>
<dbReference type="Proteomes" id="UP001239795">
    <property type="component" value="Unassembled WGS sequence"/>
</dbReference>
<dbReference type="EMBL" id="MLGG01000001">
    <property type="protein sequence ID" value="KAK1469572.1"/>
    <property type="molecule type" value="Genomic_DNA"/>
</dbReference>
<sequence>MIPLDHTHTYTRIELTRISTLSFYQVQICGVVVVLASHPEFLFPLRLYEEHHQPSPKK</sequence>
<reference evidence="1 2" key="1">
    <citation type="submission" date="2016-10" db="EMBL/GenBank/DDBJ databases">
        <title>The genome sequence of Colletotrichum fioriniae PJ7.</title>
        <authorList>
            <person name="Baroncelli R."/>
        </authorList>
    </citation>
    <scope>NUCLEOTIDE SEQUENCE [LARGE SCALE GENOMIC DNA]</scope>
    <source>
        <strain evidence="1">Col 31</strain>
    </source>
</reference>
<keyword evidence="2" id="KW-1185">Reference proteome</keyword>
<dbReference type="AlphaFoldDB" id="A0AAI9Y3M4"/>
<comment type="caution">
    <text evidence="1">The sequence shown here is derived from an EMBL/GenBank/DDBJ whole genome shotgun (WGS) entry which is preliminary data.</text>
</comment>
<proteinExistence type="predicted"/>
<organism evidence="1 2">
    <name type="scientific">Colletotrichum melonis</name>
    <dbReference type="NCBI Taxonomy" id="1209925"/>
    <lineage>
        <taxon>Eukaryota</taxon>
        <taxon>Fungi</taxon>
        <taxon>Dikarya</taxon>
        <taxon>Ascomycota</taxon>
        <taxon>Pezizomycotina</taxon>
        <taxon>Sordariomycetes</taxon>
        <taxon>Hypocreomycetidae</taxon>
        <taxon>Glomerellales</taxon>
        <taxon>Glomerellaceae</taxon>
        <taxon>Colletotrichum</taxon>
        <taxon>Colletotrichum acutatum species complex</taxon>
    </lineage>
</organism>
<name>A0AAI9Y3M4_9PEZI</name>
<protein>
    <submittedName>
        <fullName evidence="1">Uncharacterized protein</fullName>
    </submittedName>
</protein>
<evidence type="ECO:0000313" key="2">
    <source>
        <dbReference type="Proteomes" id="UP001239795"/>
    </source>
</evidence>
<accession>A0AAI9Y3M4</accession>